<organism evidence="4 5">
    <name type="scientific">Akkermansia glycaniphila</name>
    <dbReference type="NCBI Taxonomy" id="1679444"/>
    <lineage>
        <taxon>Bacteria</taxon>
        <taxon>Pseudomonadati</taxon>
        <taxon>Verrucomicrobiota</taxon>
        <taxon>Verrucomicrobiia</taxon>
        <taxon>Verrucomicrobiales</taxon>
        <taxon>Akkermansiaceae</taxon>
        <taxon>Akkermansia</taxon>
    </lineage>
</organism>
<feature type="region of interest" description="Disordered" evidence="2">
    <location>
        <begin position="26"/>
        <end position="48"/>
    </location>
</feature>
<evidence type="ECO:0000256" key="1">
    <source>
        <dbReference type="RuleBase" id="RU000411"/>
    </source>
</evidence>
<dbReference type="InterPro" id="IPR023796">
    <property type="entry name" value="Serpin_dom"/>
</dbReference>
<dbReference type="Pfam" id="PF00079">
    <property type="entry name" value="Serpin"/>
    <property type="match status" value="1"/>
</dbReference>
<evidence type="ECO:0000259" key="3">
    <source>
        <dbReference type="SMART" id="SM00093"/>
    </source>
</evidence>
<dbReference type="InterPro" id="IPR036186">
    <property type="entry name" value="Serpin_sf"/>
</dbReference>
<dbReference type="AlphaFoldDB" id="A0A1C7PDD0"/>
<dbReference type="KEGG" id="agl:PYTT_1135"/>
<name>A0A1C7PDD0_9BACT</name>
<dbReference type="PANTHER" id="PTHR11461:SF211">
    <property type="entry name" value="GH10112P-RELATED"/>
    <property type="match status" value="1"/>
</dbReference>
<proteinExistence type="inferred from homology"/>
<dbReference type="GO" id="GO:0004867">
    <property type="term" value="F:serine-type endopeptidase inhibitor activity"/>
    <property type="evidence" value="ECO:0007669"/>
    <property type="project" value="InterPro"/>
</dbReference>
<evidence type="ECO:0000256" key="2">
    <source>
        <dbReference type="SAM" id="MobiDB-lite"/>
    </source>
</evidence>
<comment type="similarity">
    <text evidence="1">Belongs to the serpin family.</text>
</comment>
<dbReference type="InterPro" id="IPR042185">
    <property type="entry name" value="Serpin_sf_2"/>
</dbReference>
<accession>A0A1C7PDD0</accession>
<dbReference type="SUPFAM" id="SSF56574">
    <property type="entry name" value="Serpins"/>
    <property type="match status" value="1"/>
</dbReference>
<dbReference type="Gene3D" id="2.30.39.10">
    <property type="entry name" value="Alpha-1-antitrypsin, domain 1"/>
    <property type="match status" value="1"/>
</dbReference>
<dbReference type="PANTHER" id="PTHR11461">
    <property type="entry name" value="SERINE PROTEASE INHIBITOR, SERPIN"/>
    <property type="match status" value="1"/>
</dbReference>
<protein>
    <submittedName>
        <fullName evidence="4">Serpin (Serine protease inhibitor)</fullName>
    </submittedName>
</protein>
<dbReference type="GO" id="GO:0005615">
    <property type="term" value="C:extracellular space"/>
    <property type="evidence" value="ECO:0007669"/>
    <property type="project" value="InterPro"/>
</dbReference>
<sequence>MKHRHSFTATLLATLCIASCATDQKPSEKAAQSPPPLPQLPNPENGPAYTAAAHKPQYGLDLFLHLAKQERQNLCLSPCSASMALALVRPGARGETLRQIDRTIGSINQLNQQTHNTSLPLEIANRAYTSSHISLKPEYKAGLPKGSVTPINFAANPAQASTDINQWVSDQTKGRITQLLTPQDITPLTSLILINTVYTQAKWQHPFLPENTIEQDFRLETGRTVPCSMMNDTYDVRYIARPDCEIVAIPFQQHLDKKEACMIAILPKKGISIGKYLSSLTPAALQNIRSSLAKEHPQTVQIDIPKFKTAYDSDLADGLAATGMPHAFNPAKADFSGISGTPLCIAFVKQNTWFEMKEEGVEAAAATALGMDAYYIGEPVTPKLPPHFKADRPFIWIIADLDPETTPYFIGILRDPTS</sequence>
<dbReference type="EMBL" id="LT629973">
    <property type="protein sequence ID" value="SEH84045.1"/>
    <property type="molecule type" value="Genomic_DNA"/>
</dbReference>
<dbReference type="SMART" id="SM00093">
    <property type="entry name" value="SERPIN"/>
    <property type="match status" value="1"/>
</dbReference>
<reference evidence="5" key="1">
    <citation type="submission" date="2016-09" db="EMBL/GenBank/DDBJ databases">
        <authorList>
            <person name="Koehorst J."/>
        </authorList>
    </citation>
    <scope>NUCLEOTIDE SEQUENCE [LARGE SCALE GENOMIC DNA]</scope>
</reference>
<dbReference type="Proteomes" id="UP000176204">
    <property type="component" value="Chromosome I"/>
</dbReference>
<dbReference type="RefSeq" id="WP_067774158.1">
    <property type="nucleotide sequence ID" value="NZ_LIGX01000017.1"/>
</dbReference>
<feature type="domain" description="Serpin" evidence="3">
    <location>
        <begin position="60"/>
        <end position="416"/>
    </location>
</feature>
<evidence type="ECO:0000313" key="4">
    <source>
        <dbReference type="EMBL" id="SEH84045.1"/>
    </source>
</evidence>
<dbReference type="OrthoDB" id="9764871at2"/>
<dbReference type="InterPro" id="IPR000215">
    <property type="entry name" value="Serpin_fam"/>
</dbReference>
<dbReference type="Gene3D" id="3.30.497.10">
    <property type="entry name" value="Antithrombin, subunit I, domain 2"/>
    <property type="match status" value="1"/>
</dbReference>
<dbReference type="STRING" id="1679444.PYTT_1135"/>
<keyword evidence="5" id="KW-1185">Reference proteome</keyword>
<evidence type="ECO:0000313" key="5">
    <source>
        <dbReference type="Proteomes" id="UP000176204"/>
    </source>
</evidence>
<dbReference type="InterPro" id="IPR042178">
    <property type="entry name" value="Serpin_sf_1"/>
</dbReference>
<gene>
    <name evidence="4" type="ORF">PYTT_1135</name>
</gene>
<dbReference type="CDD" id="cd00172">
    <property type="entry name" value="serpin"/>
    <property type="match status" value="1"/>
</dbReference>